<dbReference type="STRING" id="796925.A0A137NUW9"/>
<evidence type="ECO:0000259" key="4">
    <source>
        <dbReference type="Pfam" id="PF07687"/>
    </source>
</evidence>
<dbReference type="PANTHER" id="PTHR45892">
    <property type="entry name" value="AMINOACYLASE-1"/>
    <property type="match status" value="1"/>
</dbReference>
<dbReference type="PIRSF" id="PIRSF036696">
    <property type="entry name" value="ACY-1"/>
    <property type="match status" value="1"/>
</dbReference>
<feature type="binding site" evidence="3">
    <location>
        <position position="49"/>
    </location>
    <ligand>
        <name>Zn(2+)</name>
        <dbReference type="ChEBI" id="CHEBI:29105"/>
        <label>2</label>
    </ligand>
</feature>
<accession>A0A137NUW9</accession>
<dbReference type="AlphaFoldDB" id="A0A137NUW9"/>
<feature type="binding site" evidence="3">
    <location>
        <position position="14"/>
    </location>
    <ligand>
        <name>Zn(2+)</name>
        <dbReference type="ChEBI" id="CHEBI:29105"/>
        <label>2</label>
    </ligand>
</feature>
<dbReference type="OrthoDB" id="3064516at2759"/>
<evidence type="ECO:0000313" key="6">
    <source>
        <dbReference type="Proteomes" id="UP000070444"/>
    </source>
</evidence>
<dbReference type="GO" id="GO:0004046">
    <property type="term" value="F:aminoacylase activity"/>
    <property type="evidence" value="ECO:0007669"/>
    <property type="project" value="TreeGrafter"/>
</dbReference>
<feature type="binding site" evidence="3">
    <location>
        <position position="76"/>
    </location>
    <ligand>
        <name>Zn(2+)</name>
        <dbReference type="ChEBI" id="CHEBI:29105"/>
        <label>1</label>
    </ligand>
</feature>
<sequence length="299" mass="33460">VDGEQVIYGRGSQDDKSLTIMQLEALRALKRGGFKPKRNIHITIVPDEELYSNDGMSCFVRTQVFKNLNVGAALDEGFLTKSPEFYIFYGERASWGVNVTATGSTGHASKFIQNLAISKLQKFIQFAELYRKEEELKSRFLELGKTNTMNLVLMGGGTANNVVPDTLWAYYNIRVSPTIGSQNTKNLLNKWASRTGVNITYINDIDPTVSPNDSNAHFYNTVIKATKEFGVKVKTQVFPGGTDSRYLRQVGISAYSITPCAEVESFAHDHNEYLPVRCLQTGTVFYENLLPKLAELEEL</sequence>
<feature type="binding site" evidence="3">
    <location>
        <position position="268"/>
    </location>
    <ligand>
        <name>Zn(2+)</name>
        <dbReference type="ChEBI" id="CHEBI:29105"/>
        <label>2</label>
    </ligand>
</feature>
<evidence type="ECO:0000313" key="5">
    <source>
        <dbReference type="EMBL" id="KXN66404.1"/>
    </source>
</evidence>
<dbReference type="GO" id="GO:0046872">
    <property type="term" value="F:metal ion binding"/>
    <property type="evidence" value="ECO:0007669"/>
    <property type="project" value="UniProtKB-KW"/>
</dbReference>
<dbReference type="Gene3D" id="3.30.70.360">
    <property type="match status" value="1"/>
</dbReference>
<evidence type="ECO:0000256" key="1">
    <source>
        <dbReference type="ARBA" id="ARBA00006247"/>
    </source>
</evidence>
<feature type="binding site" evidence="3">
    <location>
        <position position="14"/>
    </location>
    <ligand>
        <name>Zn(2+)</name>
        <dbReference type="ChEBI" id="CHEBI:29105"/>
        <label>1</label>
    </ligand>
</feature>
<dbReference type="PANTHER" id="PTHR45892:SF1">
    <property type="entry name" value="AMINOACYLASE-1"/>
    <property type="match status" value="1"/>
</dbReference>
<feature type="non-terminal residue" evidence="5">
    <location>
        <position position="1"/>
    </location>
</feature>
<feature type="domain" description="Peptidase M20 dimerisation" evidence="4">
    <location>
        <begin position="89"/>
        <end position="195"/>
    </location>
</feature>
<proteinExistence type="inferred from homology"/>
<keyword evidence="6" id="KW-1185">Reference proteome</keyword>
<feature type="active site" description="Proton acceptor" evidence="2">
    <location>
        <position position="48"/>
    </location>
</feature>
<dbReference type="EMBL" id="KQ964730">
    <property type="protein sequence ID" value="KXN66404.1"/>
    <property type="molecule type" value="Genomic_DNA"/>
</dbReference>
<dbReference type="SUPFAM" id="SSF53187">
    <property type="entry name" value="Zn-dependent exopeptidases"/>
    <property type="match status" value="1"/>
</dbReference>
<dbReference type="Gene3D" id="1.10.150.900">
    <property type="match status" value="1"/>
</dbReference>
<evidence type="ECO:0000256" key="2">
    <source>
        <dbReference type="PIRSR" id="PIRSR036696-1"/>
    </source>
</evidence>
<comment type="similarity">
    <text evidence="1">Belongs to the peptidase M20A family.</text>
</comment>
<dbReference type="InterPro" id="IPR011650">
    <property type="entry name" value="Peptidase_M20_dimer"/>
</dbReference>
<name>A0A137NUW9_CONC2</name>
<reference evidence="5 6" key="1">
    <citation type="journal article" date="2015" name="Genome Biol. Evol.">
        <title>Phylogenomic analyses indicate that early fungi evolved digesting cell walls of algal ancestors of land plants.</title>
        <authorList>
            <person name="Chang Y."/>
            <person name="Wang S."/>
            <person name="Sekimoto S."/>
            <person name="Aerts A.L."/>
            <person name="Choi C."/>
            <person name="Clum A."/>
            <person name="LaButti K.M."/>
            <person name="Lindquist E.A."/>
            <person name="Yee Ngan C."/>
            <person name="Ohm R.A."/>
            <person name="Salamov A.A."/>
            <person name="Grigoriev I.V."/>
            <person name="Spatafora J.W."/>
            <person name="Berbee M.L."/>
        </authorList>
    </citation>
    <scope>NUCLEOTIDE SEQUENCE [LARGE SCALE GENOMIC DNA]</scope>
    <source>
        <strain evidence="5 6">NRRL 28638</strain>
    </source>
</reference>
<dbReference type="InterPro" id="IPR052083">
    <property type="entry name" value="Aminoacylase-1_M20A"/>
</dbReference>
<protein>
    <submittedName>
        <fullName evidence="5">Zn-dependent exopeptidase</fullName>
    </submittedName>
</protein>
<keyword evidence="3" id="KW-0479">Metal-binding</keyword>
<dbReference type="InterPro" id="IPR002933">
    <property type="entry name" value="Peptidase_M20"/>
</dbReference>
<dbReference type="Proteomes" id="UP000070444">
    <property type="component" value="Unassembled WGS sequence"/>
</dbReference>
<dbReference type="SUPFAM" id="SSF55031">
    <property type="entry name" value="Bacterial exopeptidase dimerisation domain"/>
    <property type="match status" value="1"/>
</dbReference>
<comment type="cofactor">
    <cofactor evidence="3">
        <name>Zn(2+)</name>
        <dbReference type="ChEBI" id="CHEBI:29105"/>
    </cofactor>
    <text evidence="3">Binds 2 Zn(2+) ions per subunit.</text>
</comment>
<organism evidence="5 6">
    <name type="scientific">Conidiobolus coronatus (strain ATCC 28846 / CBS 209.66 / NRRL 28638)</name>
    <name type="common">Delacroixia coronata</name>
    <dbReference type="NCBI Taxonomy" id="796925"/>
    <lineage>
        <taxon>Eukaryota</taxon>
        <taxon>Fungi</taxon>
        <taxon>Fungi incertae sedis</taxon>
        <taxon>Zoopagomycota</taxon>
        <taxon>Entomophthoromycotina</taxon>
        <taxon>Entomophthoromycetes</taxon>
        <taxon>Entomophthorales</taxon>
        <taxon>Ancylistaceae</taxon>
        <taxon>Conidiobolus</taxon>
    </lineage>
</organism>
<dbReference type="Pfam" id="PF01546">
    <property type="entry name" value="Peptidase_M20"/>
    <property type="match status" value="1"/>
</dbReference>
<dbReference type="Pfam" id="PF07687">
    <property type="entry name" value="M20_dimer"/>
    <property type="match status" value="1"/>
</dbReference>
<dbReference type="InterPro" id="IPR036264">
    <property type="entry name" value="Bact_exopeptidase_dim_dom"/>
</dbReference>
<keyword evidence="3" id="KW-0862">Zinc</keyword>
<evidence type="ECO:0000256" key="3">
    <source>
        <dbReference type="PIRSR" id="PIRSR036696-2"/>
    </source>
</evidence>
<dbReference type="Gene3D" id="3.40.630.10">
    <property type="entry name" value="Zn peptidases"/>
    <property type="match status" value="1"/>
</dbReference>
<gene>
    <name evidence="5" type="ORF">CONCODRAFT_80498</name>
</gene>